<feature type="transmembrane region" description="Helical" evidence="6">
    <location>
        <begin position="348"/>
        <end position="370"/>
    </location>
</feature>
<feature type="domain" description="Major facilitator superfamily (MFS) profile" evidence="7">
    <location>
        <begin position="29"/>
        <end position="438"/>
    </location>
</feature>
<dbReference type="PANTHER" id="PTHR43791">
    <property type="entry name" value="PERMEASE-RELATED"/>
    <property type="match status" value="1"/>
</dbReference>
<dbReference type="SUPFAM" id="SSF103473">
    <property type="entry name" value="MFS general substrate transporter"/>
    <property type="match status" value="1"/>
</dbReference>
<protein>
    <submittedName>
        <fullName evidence="8">MFS transporter</fullName>
    </submittedName>
</protein>
<comment type="subcellular location">
    <subcellularLocation>
        <location evidence="1">Membrane</location>
        <topology evidence="1">Multi-pass membrane protein</topology>
    </subcellularLocation>
</comment>
<feature type="transmembrane region" description="Helical" evidence="6">
    <location>
        <begin position="64"/>
        <end position="83"/>
    </location>
</feature>
<keyword evidence="4 6" id="KW-1133">Transmembrane helix</keyword>
<dbReference type="CDD" id="cd17319">
    <property type="entry name" value="MFS_ExuT_GudP_like"/>
    <property type="match status" value="1"/>
</dbReference>
<dbReference type="PROSITE" id="PS50850">
    <property type="entry name" value="MFS"/>
    <property type="match status" value="1"/>
</dbReference>
<dbReference type="EMBL" id="VLTJ01000012">
    <property type="protein sequence ID" value="TSH96932.1"/>
    <property type="molecule type" value="Genomic_DNA"/>
</dbReference>
<dbReference type="OrthoDB" id="5441967at2"/>
<evidence type="ECO:0000256" key="1">
    <source>
        <dbReference type="ARBA" id="ARBA00004141"/>
    </source>
</evidence>
<keyword evidence="3 6" id="KW-0812">Transmembrane</keyword>
<evidence type="ECO:0000256" key="2">
    <source>
        <dbReference type="ARBA" id="ARBA00022448"/>
    </source>
</evidence>
<keyword evidence="5 6" id="KW-0472">Membrane</keyword>
<evidence type="ECO:0000256" key="3">
    <source>
        <dbReference type="ARBA" id="ARBA00022692"/>
    </source>
</evidence>
<sequence length="446" mass="48568">MNPAQAPASGHANYSAEDEALFSKVSWRLLPLLIVCYVVAFIDRINIGFAQLQMKQTLSFSDEAYALGAGIFFIGYFLFEVPSNLMLEKIGARKTLLRIMFCWGLVASAMMFVQTTTQFYILRFLLGAFEAGFFPGIILYLTYWYPSARRGKVISIFMTATAIGYLIAGPLSGAIMKYMDGLGGHYGWQWLFVVQGLPASILGIVAFFYLKDKPENANWLTSREKALLRGHIENDAHTVEVASHSSFRALLADPKVFTMCLVYFLFLGANYTLVFFMPTLIRSWGVADVFTVGLLAAIPAVVGAIGMVFVGRSSDRHLERRRHFFCCSVLATAGLLIAVLAAGNMVLALAGLAIMAIGQSANTPIFFAAISEYLPKNSAAGGIALISSLGNLGPAVTPVFTAWITTSTGSSDNSMYLTMAMWLLSGLILMWVIRPATSAVPRFAAA</sequence>
<feature type="transmembrane region" description="Helical" evidence="6">
    <location>
        <begin position="416"/>
        <end position="433"/>
    </location>
</feature>
<feature type="transmembrane region" description="Helical" evidence="6">
    <location>
        <begin position="188"/>
        <end position="210"/>
    </location>
</feature>
<reference evidence="8 9" key="1">
    <citation type="submission" date="2019-07" db="EMBL/GenBank/DDBJ databases">
        <title>Qingshengfaniella alkalisoli gen. nov., sp. nov., isolated from saline soil.</title>
        <authorList>
            <person name="Xu L."/>
            <person name="Huang X.-X."/>
            <person name="Sun J.-Q."/>
        </authorList>
    </citation>
    <scope>NUCLEOTIDE SEQUENCE [LARGE SCALE GENOMIC DNA]</scope>
    <source>
        <strain evidence="8 9">DSM 27279</strain>
    </source>
</reference>
<comment type="caution">
    <text evidence="8">The sequence shown here is derived from an EMBL/GenBank/DDBJ whole genome shotgun (WGS) entry which is preliminary data.</text>
</comment>
<evidence type="ECO:0000256" key="6">
    <source>
        <dbReference type="SAM" id="Phobius"/>
    </source>
</evidence>
<feature type="transmembrane region" description="Helical" evidence="6">
    <location>
        <begin position="95"/>
        <end position="113"/>
    </location>
</feature>
<proteinExistence type="predicted"/>
<dbReference type="FunFam" id="1.20.1250.20:FF:000018">
    <property type="entry name" value="MFS transporter permease"/>
    <property type="match status" value="1"/>
</dbReference>
<feature type="transmembrane region" description="Helical" evidence="6">
    <location>
        <begin position="323"/>
        <end position="342"/>
    </location>
</feature>
<dbReference type="Proteomes" id="UP000318405">
    <property type="component" value="Unassembled WGS sequence"/>
</dbReference>
<dbReference type="InterPro" id="IPR020846">
    <property type="entry name" value="MFS_dom"/>
</dbReference>
<dbReference type="AlphaFoldDB" id="A0A556AVF3"/>
<keyword evidence="2" id="KW-0813">Transport</keyword>
<evidence type="ECO:0000256" key="5">
    <source>
        <dbReference type="ARBA" id="ARBA00023136"/>
    </source>
</evidence>
<dbReference type="GO" id="GO:0016020">
    <property type="term" value="C:membrane"/>
    <property type="evidence" value="ECO:0007669"/>
    <property type="project" value="UniProtKB-SubCell"/>
</dbReference>
<dbReference type="InterPro" id="IPR011701">
    <property type="entry name" value="MFS"/>
</dbReference>
<evidence type="ECO:0000313" key="8">
    <source>
        <dbReference type="EMBL" id="TSH96932.1"/>
    </source>
</evidence>
<dbReference type="GO" id="GO:0022857">
    <property type="term" value="F:transmembrane transporter activity"/>
    <property type="evidence" value="ECO:0007669"/>
    <property type="project" value="InterPro"/>
</dbReference>
<feature type="transmembrane region" description="Helical" evidence="6">
    <location>
        <begin position="289"/>
        <end position="311"/>
    </location>
</feature>
<feature type="transmembrane region" description="Helical" evidence="6">
    <location>
        <begin position="256"/>
        <end position="277"/>
    </location>
</feature>
<evidence type="ECO:0000313" key="9">
    <source>
        <dbReference type="Proteomes" id="UP000318405"/>
    </source>
</evidence>
<organism evidence="8 9">
    <name type="scientific">Verticiella sediminum</name>
    <dbReference type="NCBI Taxonomy" id="1247510"/>
    <lineage>
        <taxon>Bacteria</taxon>
        <taxon>Pseudomonadati</taxon>
        <taxon>Pseudomonadota</taxon>
        <taxon>Betaproteobacteria</taxon>
        <taxon>Burkholderiales</taxon>
        <taxon>Alcaligenaceae</taxon>
        <taxon>Verticiella</taxon>
    </lineage>
</organism>
<feature type="transmembrane region" description="Helical" evidence="6">
    <location>
        <begin position="153"/>
        <end position="176"/>
    </location>
</feature>
<gene>
    <name evidence="8" type="ORF">FOZ76_07835</name>
</gene>
<dbReference type="Gene3D" id="1.20.1250.20">
    <property type="entry name" value="MFS general substrate transporter like domains"/>
    <property type="match status" value="2"/>
</dbReference>
<dbReference type="Pfam" id="PF07690">
    <property type="entry name" value="MFS_1"/>
    <property type="match status" value="1"/>
</dbReference>
<dbReference type="PANTHER" id="PTHR43791:SF36">
    <property type="entry name" value="TRANSPORTER, PUTATIVE (AFU_ORTHOLOGUE AFUA_6G08340)-RELATED"/>
    <property type="match status" value="1"/>
</dbReference>
<feature type="transmembrane region" description="Helical" evidence="6">
    <location>
        <begin position="119"/>
        <end position="141"/>
    </location>
</feature>
<evidence type="ECO:0000259" key="7">
    <source>
        <dbReference type="PROSITE" id="PS50850"/>
    </source>
</evidence>
<feature type="transmembrane region" description="Helical" evidence="6">
    <location>
        <begin position="382"/>
        <end position="404"/>
    </location>
</feature>
<name>A0A556AVF3_9BURK</name>
<keyword evidence="9" id="KW-1185">Reference proteome</keyword>
<evidence type="ECO:0000256" key="4">
    <source>
        <dbReference type="ARBA" id="ARBA00022989"/>
    </source>
</evidence>
<dbReference type="RefSeq" id="WP_143947592.1">
    <property type="nucleotide sequence ID" value="NZ_BAABMB010000002.1"/>
</dbReference>
<accession>A0A556AVF3</accession>
<feature type="transmembrane region" description="Helical" evidence="6">
    <location>
        <begin position="29"/>
        <end position="52"/>
    </location>
</feature>
<dbReference type="InterPro" id="IPR036259">
    <property type="entry name" value="MFS_trans_sf"/>
</dbReference>